<feature type="compositionally biased region" description="Basic and acidic residues" evidence="1">
    <location>
        <begin position="42"/>
        <end position="51"/>
    </location>
</feature>
<dbReference type="Proteomes" id="UP000287996">
    <property type="component" value="Unassembled WGS sequence"/>
</dbReference>
<keyword evidence="3" id="KW-1185">Reference proteome</keyword>
<dbReference type="NCBIfam" id="NF008671">
    <property type="entry name" value="PRK11675.1"/>
    <property type="match status" value="1"/>
</dbReference>
<evidence type="ECO:0000313" key="3">
    <source>
        <dbReference type="Proteomes" id="UP000287996"/>
    </source>
</evidence>
<proteinExistence type="predicted"/>
<dbReference type="OrthoDB" id="6105869at2"/>
<evidence type="ECO:0000256" key="1">
    <source>
        <dbReference type="SAM" id="MobiDB-lite"/>
    </source>
</evidence>
<name>A0A432ZU83_9GAMM</name>
<dbReference type="EMBL" id="PIQH01000001">
    <property type="protein sequence ID" value="RUO81477.1"/>
    <property type="molecule type" value="Genomic_DNA"/>
</dbReference>
<accession>A0A432ZU83</accession>
<comment type="caution">
    <text evidence="2">The sequence shown here is derived from an EMBL/GenBank/DDBJ whole genome shotgun (WGS) entry which is preliminary data.</text>
</comment>
<feature type="region of interest" description="Disordered" evidence="1">
    <location>
        <begin position="1"/>
        <end position="51"/>
    </location>
</feature>
<organism evidence="2 3">
    <name type="scientific">Idiomarina tyrosinivorans</name>
    <dbReference type="NCBI Taxonomy" id="1445662"/>
    <lineage>
        <taxon>Bacteria</taxon>
        <taxon>Pseudomonadati</taxon>
        <taxon>Pseudomonadota</taxon>
        <taxon>Gammaproteobacteria</taxon>
        <taxon>Alteromonadales</taxon>
        <taxon>Idiomarinaceae</taxon>
        <taxon>Idiomarina</taxon>
    </lineage>
</organism>
<dbReference type="RefSeq" id="WP_126840818.1">
    <property type="nucleotide sequence ID" value="NZ_PIQH01000001.1"/>
</dbReference>
<protein>
    <submittedName>
        <fullName evidence="2">LexA regulated protein</fullName>
    </submittedName>
</protein>
<reference evidence="2 3" key="1">
    <citation type="journal article" date="2011" name="Front. Microbiol.">
        <title>Genomic signatures of strain selection and enhancement in Bacillus atrophaeus var. globigii, a historical biowarfare simulant.</title>
        <authorList>
            <person name="Gibbons H.S."/>
            <person name="Broomall S.M."/>
            <person name="McNew L.A."/>
            <person name="Daligault H."/>
            <person name="Chapman C."/>
            <person name="Bruce D."/>
            <person name="Karavis M."/>
            <person name="Krepps M."/>
            <person name="McGregor P.A."/>
            <person name="Hong C."/>
            <person name="Park K.H."/>
            <person name="Akmal A."/>
            <person name="Feldman A."/>
            <person name="Lin J.S."/>
            <person name="Chang W.E."/>
            <person name="Higgs B.W."/>
            <person name="Demirev P."/>
            <person name="Lindquist J."/>
            <person name="Liem A."/>
            <person name="Fochler E."/>
            <person name="Read T.D."/>
            <person name="Tapia R."/>
            <person name="Johnson S."/>
            <person name="Bishop-Lilly K.A."/>
            <person name="Detter C."/>
            <person name="Han C."/>
            <person name="Sozhamannan S."/>
            <person name="Rosenzweig C.N."/>
            <person name="Skowronski E.W."/>
        </authorList>
    </citation>
    <scope>NUCLEOTIDE SEQUENCE [LARGE SCALE GENOMIC DNA]</scope>
    <source>
        <strain evidence="2 3">CC-PW-9</strain>
    </source>
</reference>
<gene>
    <name evidence="2" type="ORF">CWI84_01595</name>
</gene>
<evidence type="ECO:0000313" key="2">
    <source>
        <dbReference type="EMBL" id="RUO81477.1"/>
    </source>
</evidence>
<sequence length="106" mass="12212">MAKESADAVTIDLFVQQKKPGRPRTNPLPRNEQLRINKRKQLQRDRREGRRRIELKADQQVYQQLSELAEQLDTRRSHLVEDIIKLALAHPDIAPAVINALKAGKT</sequence>
<dbReference type="AlphaFoldDB" id="A0A432ZU83"/>